<dbReference type="GO" id="GO:0016987">
    <property type="term" value="F:sigma factor activity"/>
    <property type="evidence" value="ECO:0007669"/>
    <property type="project" value="UniProtKB-KW"/>
</dbReference>
<proteinExistence type="inferred from homology"/>
<keyword evidence="8" id="KW-1185">Reference proteome</keyword>
<dbReference type="InterPro" id="IPR039425">
    <property type="entry name" value="RNA_pol_sigma-70-like"/>
</dbReference>
<dbReference type="SUPFAM" id="SSF88946">
    <property type="entry name" value="Sigma2 domain of RNA polymerase sigma factors"/>
    <property type="match status" value="1"/>
</dbReference>
<accession>A0A7X2IVA7</accession>
<dbReference type="EMBL" id="WKJJ01000042">
    <property type="protein sequence ID" value="MRV76766.1"/>
    <property type="molecule type" value="Genomic_DNA"/>
</dbReference>
<dbReference type="InterPro" id="IPR013249">
    <property type="entry name" value="RNA_pol_sigma70_r4_t2"/>
</dbReference>
<evidence type="ECO:0000256" key="1">
    <source>
        <dbReference type="ARBA" id="ARBA00010641"/>
    </source>
</evidence>
<dbReference type="InterPro" id="IPR007627">
    <property type="entry name" value="RNA_pol_sigma70_r2"/>
</dbReference>
<evidence type="ECO:0000256" key="2">
    <source>
        <dbReference type="ARBA" id="ARBA00023015"/>
    </source>
</evidence>
<protein>
    <submittedName>
        <fullName evidence="7">Sigma-70 family RNA polymerase sigma factor</fullName>
    </submittedName>
</protein>
<dbReference type="InterPro" id="IPR013324">
    <property type="entry name" value="RNA_pol_sigma_r3/r4-like"/>
</dbReference>
<evidence type="ECO:0000313" key="8">
    <source>
        <dbReference type="Proteomes" id="UP000446768"/>
    </source>
</evidence>
<dbReference type="InterPro" id="IPR013325">
    <property type="entry name" value="RNA_pol_sigma_r2"/>
</dbReference>
<dbReference type="Proteomes" id="UP000446768">
    <property type="component" value="Unassembled WGS sequence"/>
</dbReference>
<dbReference type="InterPro" id="IPR036388">
    <property type="entry name" value="WH-like_DNA-bd_sf"/>
</dbReference>
<keyword evidence="2" id="KW-0805">Transcription regulation</keyword>
<dbReference type="GO" id="GO:0006352">
    <property type="term" value="P:DNA-templated transcription initiation"/>
    <property type="evidence" value="ECO:0007669"/>
    <property type="project" value="InterPro"/>
</dbReference>
<evidence type="ECO:0000259" key="5">
    <source>
        <dbReference type="Pfam" id="PF04542"/>
    </source>
</evidence>
<dbReference type="CDD" id="cd06171">
    <property type="entry name" value="Sigma70_r4"/>
    <property type="match status" value="1"/>
</dbReference>
<dbReference type="GO" id="GO:0003677">
    <property type="term" value="F:DNA binding"/>
    <property type="evidence" value="ECO:0007669"/>
    <property type="project" value="InterPro"/>
</dbReference>
<evidence type="ECO:0000256" key="4">
    <source>
        <dbReference type="ARBA" id="ARBA00023163"/>
    </source>
</evidence>
<keyword evidence="4" id="KW-0804">Transcription</keyword>
<evidence type="ECO:0000256" key="3">
    <source>
        <dbReference type="ARBA" id="ARBA00023082"/>
    </source>
</evidence>
<dbReference type="AlphaFoldDB" id="A0A7X2IVA7"/>
<comment type="similarity">
    <text evidence="1">Belongs to the sigma-70 factor family. ECF subfamily.</text>
</comment>
<organism evidence="7 8">
    <name type="scientific">Pseudoduganella rivuli</name>
    <dbReference type="NCBI Taxonomy" id="2666085"/>
    <lineage>
        <taxon>Bacteria</taxon>
        <taxon>Pseudomonadati</taxon>
        <taxon>Pseudomonadota</taxon>
        <taxon>Betaproteobacteria</taxon>
        <taxon>Burkholderiales</taxon>
        <taxon>Oxalobacteraceae</taxon>
        <taxon>Telluria group</taxon>
        <taxon>Pseudoduganella</taxon>
    </lineage>
</organism>
<comment type="caution">
    <text evidence="7">The sequence shown here is derived from an EMBL/GenBank/DDBJ whole genome shotgun (WGS) entry which is preliminary data.</text>
</comment>
<feature type="domain" description="RNA polymerase sigma-70 region 2" evidence="5">
    <location>
        <begin position="24"/>
        <end position="86"/>
    </location>
</feature>
<evidence type="ECO:0000259" key="6">
    <source>
        <dbReference type="Pfam" id="PF08281"/>
    </source>
</evidence>
<name>A0A7X2IVA7_9BURK</name>
<dbReference type="PANTHER" id="PTHR43133">
    <property type="entry name" value="RNA POLYMERASE ECF-TYPE SIGMA FACTO"/>
    <property type="match status" value="1"/>
</dbReference>
<dbReference type="SUPFAM" id="SSF88659">
    <property type="entry name" value="Sigma3 and sigma4 domains of RNA polymerase sigma factors"/>
    <property type="match status" value="1"/>
</dbReference>
<dbReference type="Gene3D" id="1.10.1740.10">
    <property type="match status" value="1"/>
</dbReference>
<keyword evidence="3" id="KW-0731">Sigma factor</keyword>
<dbReference type="Gene3D" id="1.10.10.10">
    <property type="entry name" value="Winged helix-like DNA-binding domain superfamily/Winged helix DNA-binding domain"/>
    <property type="match status" value="1"/>
</dbReference>
<gene>
    <name evidence="7" type="ORF">GJ700_34155</name>
</gene>
<dbReference type="PANTHER" id="PTHR43133:SF51">
    <property type="entry name" value="RNA POLYMERASE SIGMA FACTOR"/>
    <property type="match status" value="1"/>
</dbReference>
<feature type="domain" description="RNA polymerase sigma factor 70 region 4 type 2" evidence="6">
    <location>
        <begin position="111"/>
        <end position="163"/>
    </location>
</feature>
<dbReference type="InterPro" id="IPR014284">
    <property type="entry name" value="RNA_pol_sigma-70_dom"/>
</dbReference>
<sequence>MKIDTSLIEAARQGDARAMEQLLAQSQPDLRRFARRSCATSEDADDAVQVALWNVQRSIGSVRVVAAFAGWLFRIVERECYRLLRLGRKTEPLTEELEASLQSASPLALRRDLARLLAEMPVEYRDVLVLRDVEELTAPEAAEQLQVSVAALKSRLHRARAMMRERLQAGGYQAM</sequence>
<dbReference type="NCBIfam" id="TIGR02937">
    <property type="entry name" value="sigma70-ECF"/>
    <property type="match status" value="1"/>
</dbReference>
<evidence type="ECO:0000313" key="7">
    <source>
        <dbReference type="EMBL" id="MRV76766.1"/>
    </source>
</evidence>
<dbReference type="Pfam" id="PF04542">
    <property type="entry name" value="Sigma70_r2"/>
    <property type="match status" value="1"/>
</dbReference>
<reference evidence="7 8" key="1">
    <citation type="submission" date="2019-11" db="EMBL/GenBank/DDBJ databases">
        <title>Novel species isolated from a subtropical stream in China.</title>
        <authorList>
            <person name="Lu H."/>
        </authorList>
    </citation>
    <scope>NUCLEOTIDE SEQUENCE [LARGE SCALE GENOMIC DNA]</scope>
    <source>
        <strain evidence="7 8">FT92W</strain>
    </source>
</reference>
<dbReference type="Pfam" id="PF08281">
    <property type="entry name" value="Sigma70_r4_2"/>
    <property type="match status" value="1"/>
</dbReference>